<gene>
    <name evidence="2" type="ORF">GSBLH_T00006454001</name>
</gene>
<dbReference type="GeneID" id="24922578"/>
<dbReference type="SUPFAM" id="SSF158230">
    <property type="entry name" value="PRP4-like"/>
    <property type="match status" value="1"/>
</dbReference>
<proteinExistence type="predicted"/>
<evidence type="ECO:0000313" key="2">
    <source>
        <dbReference type="EMBL" id="CBK22473.2"/>
    </source>
</evidence>
<dbReference type="EMBL" id="FN668650">
    <property type="protein sequence ID" value="CBK22473.2"/>
    <property type="molecule type" value="Genomic_DNA"/>
</dbReference>
<keyword evidence="3" id="KW-1185">Reference proteome</keyword>
<name>D8M3K0_BLAHO</name>
<dbReference type="Gene3D" id="4.10.280.110">
    <property type="entry name" value="Pre-mRNA processing factor 4 domain"/>
    <property type="match status" value="1"/>
</dbReference>
<dbReference type="GO" id="GO:0046540">
    <property type="term" value="C:U4/U6 x U5 tri-snRNP complex"/>
    <property type="evidence" value="ECO:0007669"/>
    <property type="project" value="TreeGrafter"/>
</dbReference>
<dbReference type="GO" id="GO:0017070">
    <property type="term" value="F:U6 snRNA binding"/>
    <property type="evidence" value="ECO:0007669"/>
    <property type="project" value="TreeGrafter"/>
</dbReference>
<dbReference type="GO" id="GO:0000398">
    <property type="term" value="P:mRNA splicing, via spliceosome"/>
    <property type="evidence" value="ECO:0007669"/>
    <property type="project" value="TreeGrafter"/>
</dbReference>
<dbReference type="Proteomes" id="UP000008312">
    <property type="component" value="Unassembled WGS sequence"/>
</dbReference>
<dbReference type="InterPro" id="IPR036285">
    <property type="entry name" value="PRP4-like_sf"/>
</dbReference>
<dbReference type="InParanoid" id="D8M3K0"/>
<dbReference type="RefSeq" id="XP_012896521.1">
    <property type="nucleotide sequence ID" value="XM_013041067.1"/>
</dbReference>
<organism evidence="2">
    <name type="scientific">Blastocystis hominis</name>
    <dbReference type="NCBI Taxonomy" id="12968"/>
    <lineage>
        <taxon>Eukaryota</taxon>
        <taxon>Sar</taxon>
        <taxon>Stramenopiles</taxon>
        <taxon>Bigyra</taxon>
        <taxon>Opalozoa</taxon>
        <taxon>Opalinata</taxon>
        <taxon>Blastocystidae</taxon>
        <taxon>Blastocystis</taxon>
    </lineage>
</organism>
<evidence type="ECO:0000259" key="1">
    <source>
        <dbReference type="SMART" id="SM00500"/>
    </source>
</evidence>
<feature type="domain" description="Pre-mRNA processing factor 4 (PRP4)-like" evidence="1">
    <location>
        <begin position="16"/>
        <end position="68"/>
    </location>
</feature>
<dbReference type="SMART" id="SM00500">
    <property type="entry name" value="SFM"/>
    <property type="match status" value="1"/>
</dbReference>
<evidence type="ECO:0000313" key="3">
    <source>
        <dbReference type="Proteomes" id="UP000008312"/>
    </source>
</evidence>
<dbReference type="PANTHER" id="PTHR19846:SF0">
    <property type="entry name" value="PRE-MRNA PROCESSING FACTOR 4"/>
    <property type="match status" value="1"/>
</dbReference>
<dbReference type="GO" id="GO:0030621">
    <property type="term" value="F:U4 snRNA binding"/>
    <property type="evidence" value="ECO:0007669"/>
    <property type="project" value="TreeGrafter"/>
</dbReference>
<protein>
    <recommendedName>
        <fullName evidence="1">Pre-mRNA processing factor 4 (PRP4)-like domain-containing protein</fullName>
    </recommendedName>
</protein>
<dbReference type="InterPro" id="IPR014906">
    <property type="entry name" value="PRP4-like"/>
</dbReference>
<dbReference type="PANTHER" id="PTHR19846">
    <property type="entry name" value="WD40 REPEAT PROTEIN"/>
    <property type="match status" value="1"/>
</dbReference>
<dbReference type="Pfam" id="PF08799">
    <property type="entry name" value="PRP4"/>
    <property type="match status" value="1"/>
</dbReference>
<dbReference type="OrthoDB" id="540662at2759"/>
<sequence length="160" mass="18016">MALETLIQGRIISIPTLDEDVKLQLRACGEPICLFGEGPGDRRSRLRNILIRKTPTEEDLALQREIVEQNSSTVKEEAKPKETVYTRAAPELIAARQFIFSYSIEKSSHAPFTHIADAKSAWNVSGRRKPTWIIFDRTNFRPKLSGTNTASLLSLSLSYL</sequence>
<accession>D8M3K0</accession>
<reference evidence="2" key="1">
    <citation type="submission" date="2010-02" db="EMBL/GenBank/DDBJ databases">
        <title>Sequencing and annotation of the Blastocystis hominis genome.</title>
        <authorList>
            <person name="Wincker P."/>
        </authorList>
    </citation>
    <scope>NUCLEOTIDE SEQUENCE</scope>
    <source>
        <strain evidence="2">Singapore isolate B</strain>
    </source>
</reference>
<dbReference type="AlphaFoldDB" id="D8M3K0"/>